<evidence type="ECO:0000313" key="4">
    <source>
        <dbReference type="EMBL" id="BDQ37922.1"/>
    </source>
</evidence>
<dbReference type="Pfam" id="PF00497">
    <property type="entry name" value="SBP_bac_3"/>
    <property type="match status" value="1"/>
</dbReference>
<feature type="domain" description="Solute-binding protein family 3/N-terminal" evidence="3">
    <location>
        <begin position="24"/>
        <end position="254"/>
    </location>
</feature>
<dbReference type="SMART" id="SM00062">
    <property type="entry name" value="PBPb"/>
    <property type="match status" value="1"/>
</dbReference>
<sequence length="255" mass="28493">MKLIFLSVFCTLVMFAAPARAADALLFVADKDFAPYSMLVEGEPAGIDVDVLTEVARRAGVNLKIEFKSWETLVSMVKSGECDGATSFFKTPDREQYAMFMDAVPIHVSDYVIFTKVGSKFSFRTYEDLRGKIIGKVAGVSLGDEFNAARSGGIMDTKEYTDISDAVRGLLEGEIDGFVGNMDVTYYTLKPMGMTSSIVYLPKKIIDDKPSYAVLSRATDIEGKDMLIRKFEHVMTQIREDGTYNKIAKRYLFRF</sequence>
<organism evidence="4 5">
    <name type="scientific">Pseudodesulfovibrio nedwellii</name>
    <dbReference type="NCBI Taxonomy" id="2973072"/>
    <lineage>
        <taxon>Bacteria</taxon>
        <taxon>Pseudomonadati</taxon>
        <taxon>Thermodesulfobacteriota</taxon>
        <taxon>Desulfovibrionia</taxon>
        <taxon>Desulfovibrionales</taxon>
        <taxon>Desulfovibrionaceae</taxon>
    </lineage>
</organism>
<evidence type="ECO:0000256" key="1">
    <source>
        <dbReference type="ARBA" id="ARBA00022729"/>
    </source>
</evidence>
<feature type="signal peptide" evidence="2">
    <location>
        <begin position="1"/>
        <end position="21"/>
    </location>
</feature>
<gene>
    <name evidence="4" type="ORF">SYK_22820</name>
</gene>
<evidence type="ECO:0000256" key="2">
    <source>
        <dbReference type="SAM" id="SignalP"/>
    </source>
</evidence>
<accession>A0ABM8B274</accession>
<proteinExistence type="predicted"/>
<dbReference type="InterPro" id="IPR001638">
    <property type="entry name" value="Solute-binding_3/MltF_N"/>
</dbReference>
<dbReference type="EMBL" id="AP026709">
    <property type="protein sequence ID" value="BDQ37922.1"/>
    <property type="molecule type" value="Genomic_DNA"/>
</dbReference>
<keyword evidence="5" id="KW-1185">Reference proteome</keyword>
<name>A0ABM8B274_9BACT</name>
<dbReference type="SUPFAM" id="SSF53850">
    <property type="entry name" value="Periplasmic binding protein-like II"/>
    <property type="match status" value="1"/>
</dbReference>
<dbReference type="PANTHER" id="PTHR35936">
    <property type="entry name" value="MEMBRANE-BOUND LYTIC MUREIN TRANSGLYCOSYLASE F"/>
    <property type="match status" value="1"/>
</dbReference>
<reference evidence="4 5" key="1">
    <citation type="submission" date="2022-08" db="EMBL/GenBank/DDBJ databases">
        <title>Genome Sequence of the sulphate-reducing bacterium, Pseudodesulfovibrio sp. SYK.</title>
        <authorList>
            <person name="Kondo R."/>
            <person name="Kataoka T."/>
        </authorList>
    </citation>
    <scope>NUCLEOTIDE SEQUENCE [LARGE SCALE GENOMIC DNA]</scope>
    <source>
        <strain evidence="4 5">SYK</strain>
    </source>
</reference>
<dbReference type="PANTHER" id="PTHR35936:SF25">
    <property type="entry name" value="ABC TRANSPORTER SUBSTRATE-BINDING PROTEIN"/>
    <property type="match status" value="1"/>
</dbReference>
<dbReference type="RefSeq" id="WP_281760432.1">
    <property type="nucleotide sequence ID" value="NZ_AP026709.1"/>
</dbReference>
<dbReference type="Gene3D" id="3.40.190.10">
    <property type="entry name" value="Periplasmic binding protein-like II"/>
    <property type="match status" value="2"/>
</dbReference>
<protein>
    <recommendedName>
        <fullName evidence="3">Solute-binding protein family 3/N-terminal domain-containing protein</fullName>
    </recommendedName>
</protein>
<evidence type="ECO:0000313" key="5">
    <source>
        <dbReference type="Proteomes" id="UP001317742"/>
    </source>
</evidence>
<keyword evidence="1 2" id="KW-0732">Signal</keyword>
<evidence type="ECO:0000259" key="3">
    <source>
        <dbReference type="SMART" id="SM00062"/>
    </source>
</evidence>
<feature type="chain" id="PRO_5046692432" description="Solute-binding protein family 3/N-terminal domain-containing protein" evidence="2">
    <location>
        <begin position="22"/>
        <end position="255"/>
    </location>
</feature>
<dbReference type="Proteomes" id="UP001317742">
    <property type="component" value="Chromosome"/>
</dbReference>